<organism evidence="1">
    <name type="scientific">marine sediment metagenome</name>
    <dbReference type="NCBI Taxonomy" id="412755"/>
    <lineage>
        <taxon>unclassified sequences</taxon>
        <taxon>metagenomes</taxon>
        <taxon>ecological metagenomes</taxon>
    </lineage>
</organism>
<protein>
    <submittedName>
        <fullName evidence="1">Uncharacterized protein</fullName>
    </submittedName>
</protein>
<dbReference type="EMBL" id="LAZR01002235">
    <property type="protein sequence ID" value="KKN32677.1"/>
    <property type="molecule type" value="Genomic_DNA"/>
</dbReference>
<accession>A0A0F9Q6S8</accession>
<comment type="caution">
    <text evidence="1">The sequence shown here is derived from an EMBL/GenBank/DDBJ whole genome shotgun (WGS) entry which is preliminary data.</text>
</comment>
<evidence type="ECO:0000313" key="1">
    <source>
        <dbReference type="EMBL" id="KKN32677.1"/>
    </source>
</evidence>
<proteinExistence type="predicted"/>
<reference evidence="1" key="1">
    <citation type="journal article" date="2015" name="Nature">
        <title>Complex archaea that bridge the gap between prokaryotes and eukaryotes.</title>
        <authorList>
            <person name="Spang A."/>
            <person name="Saw J.H."/>
            <person name="Jorgensen S.L."/>
            <person name="Zaremba-Niedzwiedzka K."/>
            <person name="Martijn J."/>
            <person name="Lind A.E."/>
            <person name="van Eijk R."/>
            <person name="Schleper C."/>
            <person name="Guy L."/>
            <person name="Ettema T.J."/>
        </authorList>
    </citation>
    <scope>NUCLEOTIDE SEQUENCE</scope>
</reference>
<gene>
    <name evidence="1" type="ORF">LCGC14_0811380</name>
</gene>
<name>A0A0F9Q6S8_9ZZZZ</name>
<dbReference type="AlphaFoldDB" id="A0A0F9Q6S8"/>
<sequence length="87" mass="9671">MDSETAKQTALRMAAIRRTNKSIHDQVCELQKEGDRFDDLLNACKNARIELSALHGEYMNTRAGACPSMSTIQECRAAIAKAEKETI</sequence>